<dbReference type="OrthoDB" id="2831558at2759"/>
<protein>
    <recommendedName>
        <fullName evidence="1">Aminoglycoside phosphotransferase domain-containing protein</fullName>
    </recommendedName>
</protein>
<dbReference type="InterPro" id="IPR011009">
    <property type="entry name" value="Kinase-like_dom_sf"/>
</dbReference>
<dbReference type="Proteomes" id="UP001152049">
    <property type="component" value="Unassembled WGS sequence"/>
</dbReference>
<dbReference type="InterPro" id="IPR051678">
    <property type="entry name" value="AGP_Transferase"/>
</dbReference>
<dbReference type="EMBL" id="JAOQAZ010000028">
    <property type="protein sequence ID" value="KAJ4251519.1"/>
    <property type="molecule type" value="Genomic_DNA"/>
</dbReference>
<dbReference type="InterPro" id="IPR002575">
    <property type="entry name" value="Aminoglycoside_PTrfase"/>
</dbReference>
<dbReference type="SUPFAM" id="SSF56112">
    <property type="entry name" value="Protein kinase-like (PK-like)"/>
    <property type="match status" value="1"/>
</dbReference>
<dbReference type="PANTHER" id="PTHR21310:SF15">
    <property type="entry name" value="AMINOGLYCOSIDE PHOSPHOTRANSFERASE DOMAIN-CONTAINING PROTEIN"/>
    <property type="match status" value="1"/>
</dbReference>
<dbReference type="Gene3D" id="3.90.1200.10">
    <property type="match status" value="1"/>
</dbReference>
<name>A0A9W8RPN6_9HYPO</name>
<proteinExistence type="predicted"/>
<gene>
    <name evidence="2" type="ORF">NW762_011506</name>
</gene>
<reference evidence="2" key="1">
    <citation type="submission" date="2022-09" db="EMBL/GenBank/DDBJ databases">
        <title>Fusarium specimens isolated from Avocado Roots.</title>
        <authorList>
            <person name="Stajich J."/>
            <person name="Roper C."/>
            <person name="Heimlech-Rivalta G."/>
        </authorList>
    </citation>
    <scope>NUCLEOTIDE SEQUENCE</scope>
    <source>
        <strain evidence="2">CF00136</strain>
    </source>
</reference>
<evidence type="ECO:0000259" key="1">
    <source>
        <dbReference type="Pfam" id="PF01636"/>
    </source>
</evidence>
<feature type="domain" description="Aminoglycoside phosphotransferase" evidence="1">
    <location>
        <begin position="80"/>
        <end position="312"/>
    </location>
</feature>
<sequence length="429" mass="47717">MSHNHINYEGRLTFVRSLLKEKFDINGEAEITPIQYNPEVPFKCNNFIYGIILPPGSAPSTAFKQDSLQHGCVIIPPGSRDFILRLTNSDAEGMSPSNRVENEVAAISIASEALEASYPHMVPSVYAWNSTGNKSQQGWILEEWMSGSQLDEVFEKMDLDQKRNILSQMAGILKALQEAKLPDSYIGIGGLSFDETGRIVSAVSSIGGLGPWSSYQESFKTQLHHALEKADSSQYIRGWRANGVRDRLDRFIEQGVQPRFEALASKDERVLVHSDLTTNNILFDPGSGRITGLLDYDFSCVSHPSHELLQSLGDVQGQFRNPTGDDTEESTLMKAMLHGFPETLPETTGDVQWELAKALEDELAKVGVKRPRTIKGMDKIAEVHAVLQAVLPWRLSNADVLKLQSEEAILNFREDSEKDLIALLDRLGF</sequence>
<dbReference type="AlphaFoldDB" id="A0A9W8RPN6"/>
<dbReference type="Pfam" id="PF01636">
    <property type="entry name" value="APH"/>
    <property type="match status" value="1"/>
</dbReference>
<comment type="caution">
    <text evidence="2">The sequence shown here is derived from an EMBL/GenBank/DDBJ whole genome shotgun (WGS) entry which is preliminary data.</text>
</comment>
<organism evidence="2 3">
    <name type="scientific">Fusarium torreyae</name>
    <dbReference type="NCBI Taxonomy" id="1237075"/>
    <lineage>
        <taxon>Eukaryota</taxon>
        <taxon>Fungi</taxon>
        <taxon>Dikarya</taxon>
        <taxon>Ascomycota</taxon>
        <taxon>Pezizomycotina</taxon>
        <taxon>Sordariomycetes</taxon>
        <taxon>Hypocreomycetidae</taxon>
        <taxon>Hypocreales</taxon>
        <taxon>Nectriaceae</taxon>
        <taxon>Fusarium</taxon>
    </lineage>
</organism>
<accession>A0A9W8RPN6</accession>
<evidence type="ECO:0000313" key="3">
    <source>
        <dbReference type="Proteomes" id="UP001152049"/>
    </source>
</evidence>
<dbReference type="PANTHER" id="PTHR21310">
    <property type="entry name" value="AMINOGLYCOSIDE PHOSPHOTRANSFERASE-RELATED-RELATED"/>
    <property type="match status" value="1"/>
</dbReference>
<keyword evidence="3" id="KW-1185">Reference proteome</keyword>
<evidence type="ECO:0000313" key="2">
    <source>
        <dbReference type="EMBL" id="KAJ4251519.1"/>
    </source>
</evidence>